<evidence type="ECO:0000256" key="8">
    <source>
        <dbReference type="RuleBase" id="RU363032"/>
    </source>
</evidence>
<gene>
    <name evidence="10" type="ORF">ACFQDH_16390</name>
</gene>
<feature type="transmembrane region" description="Helical" evidence="8">
    <location>
        <begin position="21"/>
        <end position="44"/>
    </location>
</feature>
<feature type="transmembrane region" description="Helical" evidence="8">
    <location>
        <begin position="85"/>
        <end position="105"/>
    </location>
</feature>
<evidence type="ECO:0000256" key="7">
    <source>
        <dbReference type="ARBA" id="ARBA00023136"/>
    </source>
</evidence>
<protein>
    <submittedName>
        <fullName evidence="10">ABC transporter permease</fullName>
    </submittedName>
</protein>
<accession>A0ABW2AIM2</accession>
<dbReference type="Gene3D" id="1.10.3720.10">
    <property type="entry name" value="MetI-like"/>
    <property type="match status" value="1"/>
</dbReference>
<feature type="transmembrane region" description="Helical" evidence="8">
    <location>
        <begin position="165"/>
        <end position="188"/>
    </location>
</feature>
<organism evidence="10 11">
    <name type="scientific">Flexivirga alba</name>
    <dbReference type="NCBI Taxonomy" id="702742"/>
    <lineage>
        <taxon>Bacteria</taxon>
        <taxon>Bacillati</taxon>
        <taxon>Actinomycetota</taxon>
        <taxon>Actinomycetes</taxon>
        <taxon>Micrococcales</taxon>
        <taxon>Dermacoccaceae</taxon>
        <taxon>Flexivirga</taxon>
    </lineage>
</organism>
<dbReference type="Proteomes" id="UP001596298">
    <property type="component" value="Unassembled WGS sequence"/>
</dbReference>
<dbReference type="InterPro" id="IPR035906">
    <property type="entry name" value="MetI-like_sf"/>
</dbReference>
<sequence length="295" mass="32493">MTTHSIQAVRRRTGRSDRRTVWALSLPALIGMLVAFVLPLVWLLRMSLNTGDSTGMIRQGVSAGSYTKFVSDSYYWGMAWDTLKLGVVVTIATVIVSYPIALFLMRTTSRFKGLLVALAIAPLLTSSVVRTYGWIVLLGQDGVVNKSLEGVGFIDQPLTLINNSVGVYIAMVEILMPYMILALLSGFGRFNPELEYAAASLGASRWKTFWRIVWPLSMPGVLTGALLVFVLTISSFITPRLVGGGRVFLLATEIYDQATQTLNWPFAAAISFILLVLFGSVIVVYQRAIKRIEDQ</sequence>
<keyword evidence="6 8" id="KW-1133">Transmembrane helix</keyword>
<dbReference type="SUPFAM" id="SSF161098">
    <property type="entry name" value="MetI-like"/>
    <property type="match status" value="1"/>
</dbReference>
<dbReference type="CDD" id="cd06261">
    <property type="entry name" value="TM_PBP2"/>
    <property type="match status" value="1"/>
</dbReference>
<keyword evidence="3 8" id="KW-0813">Transport</keyword>
<proteinExistence type="inferred from homology"/>
<name>A0ABW2AIM2_9MICO</name>
<evidence type="ECO:0000256" key="2">
    <source>
        <dbReference type="ARBA" id="ARBA00007069"/>
    </source>
</evidence>
<dbReference type="Pfam" id="PF00528">
    <property type="entry name" value="BPD_transp_1"/>
    <property type="match status" value="1"/>
</dbReference>
<dbReference type="EMBL" id="JBHSWH010000001">
    <property type="protein sequence ID" value="MFC6706792.1"/>
    <property type="molecule type" value="Genomic_DNA"/>
</dbReference>
<dbReference type="PANTHER" id="PTHR42929:SF5">
    <property type="entry name" value="ABC TRANSPORTER PERMEASE PROTEIN"/>
    <property type="match status" value="1"/>
</dbReference>
<evidence type="ECO:0000256" key="3">
    <source>
        <dbReference type="ARBA" id="ARBA00022448"/>
    </source>
</evidence>
<comment type="similarity">
    <text evidence="2">Belongs to the binding-protein-dependent transport system permease family. CysTW subfamily.</text>
</comment>
<comment type="subcellular location">
    <subcellularLocation>
        <location evidence="1 8">Cell membrane</location>
        <topology evidence="1 8">Multi-pass membrane protein</topology>
    </subcellularLocation>
</comment>
<comment type="caution">
    <text evidence="10">The sequence shown here is derived from an EMBL/GenBank/DDBJ whole genome shotgun (WGS) entry which is preliminary data.</text>
</comment>
<dbReference type="PANTHER" id="PTHR42929">
    <property type="entry name" value="INNER MEMBRANE ABC TRANSPORTER PERMEASE PROTEIN YDCU-RELATED-RELATED"/>
    <property type="match status" value="1"/>
</dbReference>
<keyword evidence="5 8" id="KW-0812">Transmembrane</keyword>
<evidence type="ECO:0000259" key="9">
    <source>
        <dbReference type="PROSITE" id="PS50928"/>
    </source>
</evidence>
<dbReference type="RefSeq" id="WP_382403476.1">
    <property type="nucleotide sequence ID" value="NZ_JBHSWH010000001.1"/>
</dbReference>
<feature type="transmembrane region" description="Helical" evidence="8">
    <location>
        <begin position="209"/>
        <end position="237"/>
    </location>
</feature>
<feature type="transmembrane region" description="Helical" evidence="8">
    <location>
        <begin position="114"/>
        <end position="137"/>
    </location>
</feature>
<keyword evidence="7 8" id="KW-0472">Membrane</keyword>
<evidence type="ECO:0000256" key="5">
    <source>
        <dbReference type="ARBA" id="ARBA00022692"/>
    </source>
</evidence>
<evidence type="ECO:0000256" key="1">
    <source>
        <dbReference type="ARBA" id="ARBA00004651"/>
    </source>
</evidence>
<evidence type="ECO:0000313" key="10">
    <source>
        <dbReference type="EMBL" id="MFC6706792.1"/>
    </source>
</evidence>
<reference evidence="11" key="1">
    <citation type="journal article" date="2019" name="Int. J. Syst. Evol. Microbiol.">
        <title>The Global Catalogue of Microorganisms (GCM) 10K type strain sequencing project: providing services to taxonomists for standard genome sequencing and annotation.</title>
        <authorList>
            <consortium name="The Broad Institute Genomics Platform"/>
            <consortium name="The Broad Institute Genome Sequencing Center for Infectious Disease"/>
            <person name="Wu L."/>
            <person name="Ma J."/>
        </authorList>
    </citation>
    <scope>NUCLEOTIDE SEQUENCE [LARGE SCALE GENOMIC DNA]</scope>
    <source>
        <strain evidence="11">CCUG 58127</strain>
    </source>
</reference>
<feature type="transmembrane region" description="Helical" evidence="8">
    <location>
        <begin position="264"/>
        <end position="285"/>
    </location>
</feature>
<keyword evidence="11" id="KW-1185">Reference proteome</keyword>
<keyword evidence="4" id="KW-1003">Cell membrane</keyword>
<dbReference type="InterPro" id="IPR000515">
    <property type="entry name" value="MetI-like"/>
</dbReference>
<evidence type="ECO:0000313" key="11">
    <source>
        <dbReference type="Proteomes" id="UP001596298"/>
    </source>
</evidence>
<feature type="domain" description="ABC transmembrane type-1" evidence="9">
    <location>
        <begin position="79"/>
        <end position="285"/>
    </location>
</feature>
<evidence type="ECO:0000256" key="4">
    <source>
        <dbReference type="ARBA" id="ARBA00022475"/>
    </source>
</evidence>
<evidence type="ECO:0000256" key="6">
    <source>
        <dbReference type="ARBA" id="ARBA00022989"/>
    </source>
</evidence>
<dbReference type="PROSITE" id="PS50928">
    <property type="entry name" value="ABC_TM1"/>
    <property type="match status" value="1"/>
</dbReference>